<reference evidence="2" key="1">
    <citation type="journal article" date="2022" name="Int. J. Mol. Sci.">
        <title>Draft Genome of Tanacetum Coccineum: Genomic Comparison of Closely Related Tanacetum-Family Plants.</title>
        <authorList>
            <person name="Yamashiro T."/>
            <person name="Shiraishi A."/>
            <person name="Nakayama K."/>
            <person name="Satake H."/>
        </authorList>
    </citation>
    <scope>NUCLEOTIDE SEQUENCE</scope>
</reference>
<organism evidence="2 3">
    <name type="scientific">Tanacetum coccineum</name>
    <dbReference type="NCBI Taxonomy" id="301880"/>
    <lineage>
        <taxon>Eukaryota</taxon>
        <taxon>Viridiplantae</taxon>
        <taxon>Streptophyta</taxon>
        <taxon>Embryophyta</taxon>
        <taxon>Tracheophyta</taxon>
        <taxon>Spermatophyta</taxon>
        <taxon>Magnoliopsida</taxon>
        <taxon>eudicotyledons</taxon>
        <taxon>Gunneridae</taxon>
        <taxon>Pentapetalae</taxon>
        <taxon>asterids</taxon>
        <taxon>campanulids</taxon>
        <taxon>Asterales</taxon>
        <taxon>Asteraceae</taxon>
        <taxon>Asteroideae</taxon>
        <taxon>Anthemideae</taxon>
        <taxon>Anthemidinae</taxon>
        <taxon>Tanacetum</taxon>
    </lineage>
</organism>
<reference evidence="2" key="2">
    <citation type="submission" date="2022-01" db="EMBL/GenBank/DDBJ databases">
        <authorList>
            <person name="Yamashiro T."/>
            <person name="Shiraishi A."/>
            <person name="Satake H."/>
            <person name="Nakayama K."/>
        </authorList>
    </citation>
    <scope>NUCLEOTIDE SEQUENCE</scope>
</reference>
<evidence type="ECO:0000259" key="1">
    <source>
        <dbReference type="Pfam" id="PF07727"/>
    </source>
</evidence>
<name>A0ABQ5INM2_9ASTR</name>
<accession>A0ABQ5INM2</accession>
<comment type="caution">
    <text evidence="2">The sequence shown here is derived from an EMBL/GenBank/DDBJ whole genome shotgun (WGS) entry which is preliminary data.</text>
</comment>
<dbReference type="EMBL" id="BQNB010020999">
    <property type="protein sequence ID" value="GJU01811.1"/>
    <property type="molecule type" value="Genomic_DNA"/>
</dbReference>
<gene>
    <name evidence="2" type="ORF">Tco_1112149</name>
</gene>
<protein>
    <submittedName>
        <fullName evidence="2">Retrovirus-related pol polyprotein from transposon TNT 1-94</fullName>
    </submittedName>
</protein>
<evidence type="ECO:0000313" key="3">
    <source>
        <dbReference type="Proteomes" id="UP001151760"/>
    </source>
</evidence>
<dbReference type="InterPro" id="IPR013103">
    <property type="entry name" value="RVT_2"/>
</dbReference>
<feature type="domain" description="Reverse transcriptase Ty1/copia-type" evidence="1">
    <location>
        <begin position="81"/>
        <end position="242"/>
    </location>
</feature>
<dbReference type="Proteomes" id="UP001151760">
    <property type="component" value="Unassembled WGS sequence"/>
</dbReference>
<proteinExistence type="predicted"/>
<dbReference type="Pfam" id="PF07727">
    <property type="entry name" value="RVT_2"/>
    <property type="match status" value="1"/>
</dbReference>
<sequence>MILLMNQFKKILQNLTKTLKQVIGDPSKPVMTRSRLQTDAKMCMYGLTVSTREPKNIKETMLNHRWIESIQDKLNQFQRLNVLELVERPVGQNIIGVKWLWKNKTDAKNTVIRNNSRLVAKGYLQEGLDFKESFTPLARLKAVIMFVAHAAHTNFTICQMDVKNAFLNGALKEEVYVSQPDGFVDPNFSNHVYHLNKALYSLKQAPRAWYDTLSSFLIDNHFTKGIVDPTLFTRRRGDDILFV</sequence>
<evidence type="ECO:0000313" key="2">
    <source>
        <dbReference type="EMBL" id="GJU01811.1"/>
    </source>
</evidence>
<keyword evidence="3" id="KW-1185">Reference proteome</keyword>